<comment type="caution">
    <text evidence="1">The sequence shown here is derived from an EMBL/GenBank/DDBJ whole genome shotgun (WGS) entry which is preliminary data.</text>
</comment>
<dbReference type="EMBL" id="SOHN01000003">
    <property type="protein sequence ID" value="TFD91236.1"/>
    <property type="molecule type" value="Genomic_DNA"/>
</dbReference>
<organism evidence="1 2">
    <name type="scientific">Cryobacterium serini</name>
    <dbReference type="NCBI Taxonomy" id="1259201"/>
    <lineage>
        <taxon>Bacteria</taxon>
        <taxon>Bacillati</taxon>
        <taxon>Actinomycetota</taxon>
        <taxon>Actinomycetes</taxon>
        <taxon>Micrococcales</taxon>
        <taxon>Microbacteriaceae</taxon>
        <taxon>Cryobacterium</taxon>
    </lineage>
</organism>
<evidence type="ECO:0000313" key="2">
    <source>
        <dbReference type="Proteomes" id="UP000297626"/>
    </source>
</evidence>
<proteinExistence type="predicted"/>
<dbReference type="RefSeq" id="WP_134526106.1">
    <property type="nucleotide sequence ID" value="NZ_SOHN01000003.1"/>
</dbReference>
<evidence type="ECO:0000313" key="1">
    <source>
        <dbReference type="EMBL" id="TFD91236.1"/>
    </source>
</evidence>
<protein>
    <submittedName>
        <fullName evidence="1">Uncharacterized protein</fullName>
    </submittedName>
</protein>
<sequence length="129" mass="14625">MTLTEFYADQEIKPEIAEILYIKESIVFNLAEAYARLNSIHAEVRRVGGLIHEEVARATRNSGEAYKVVFLSSRESEETFVMPRAVRSDMKTANGKPWGWTLSQRYVSHDDLMRGPKFASQLGLVSDEA</sequence>
<keyword evidence="2" id="KW-1185">Reference proteome</keyword>
<gene>
    <name evidence="1" type="ORF">E3T51_00535</name>
</gene>
<name>A0A4V3IXK2_9MICO</name>
<dbReference type="AlphaFoldDB" id="A0A4V3IXK2"/>
<accession>A0A4V3IXK2</accession>
<reference evidence="1 2" key="1">
    <citation type="submission" date="2019-03" db="EMBL/GenBank/DDBJ databases">
        <title>Genomics of glacier-inhabiting Cryobacterium strains.</title>
        <authorList>
            <person name="Liu Q."/>
            <person name="Xin Y.-H."/>
        </authorList>
    </citation>
    <scope>NUCLEOTIDE SEQUENCE [LARGE SCALE GENOMIC DNA]</scope>
    <source>
        <strain evidence="1 2">Sr54</strain>
    </source>
</reference>
<dbReference type="Proteomes" id="UP000297626">
    <property type="component" value="Unassembled WGS sequence"/>
</dbReference>